<organism evidence="1 2">
    <name type="scientific">Sparassis crispa</name>
    <dbReference type="NCBI Taxonomy" id="139825"/>
    <lineage>
        <taxon>Eukaryota</taxon>
        <taxon>Fungi</taxon>
        <taxon>Dikarya</taxon>
        <taxon>Basidiomycota</taxon>
        <taxon>Agaricomycotina</taxon>
        <taxon>Agaricomycetes</taxon>
        <taxon>Polyporales</taxon>
        <taxon>Sparassidaceae</taxon>
        <taxon>Sparassis</taxon>
    </lineage>
</organism>
<evidence type="ECO:0000313" key="2">
    <source>
        <dbReference type="Proteomes" id="UP000287166"/>
    </source>
</evidence>
<keyword evidence="2" id="KW-1185">Reference proteome</keyword>
<dbReference type="EMBL" id="BFAD01000002">
    <property type="protein sequence ID" value="GBE79008.1"/>
    <property type="molecule type" value="Genomic_DNA"/>
</dbReference>
<protein>
    <submittedName>
        <fullName evidence="1">Uncharacterized protein</fullName>
    </submittedName>
</protein>
<evidence type="ECO:0000313" key="1">
    <source>
        <dbReference type="EMBL" id="GBE79008.1"/>
    </source>
</evidence>
<gene>
    <name evidence="1" type="ORF">SCP_0202050</name>
</gene>
<dbReference type="Proteomes" id="UP000287166">
    <property type="component" value="Unassembled WGS sequence"/>
</dbReference>
<proteinExistence type="predicted"/>
<comment type="caution">
    <text evidence="1">The sequence shown here is derived from an EMBL/GenBank/DDBJ whole genome shotgun (WGS) entry which is preliminary data.</text>
</comment>
<dbReference type="GeneID" id="38775925"/>
<dbReference type="InParanoid" id="A0A401GA16"/>
<dbReference type="AlphaFoldDB" id="A0A401GA16"/>
<reference evidence="1 2" key="1">
    <citation type="journal article" date="2018" name="Sci. Rep.">
        <title>Genome sequence of the cauliflower mushroom Sparassis crispa (Hanabiratake) and its association with beneficial usage.</title>
        <authorList>
            <person name="Kiyama R."/>
            <person name="Furutani Y."/>
            <person name="Kawaguchi K."/>
            <person name="Nakanishi T."/>
        </authorList>
    </citation>
    <scope>NUCLEOTIDE SEQUENCE [LARGE SCALE GENOMIC DNA]</scope>
</reference>
<dbReference type="RefSeq" id="XP_027609921.1">
    <property type="nucleotide sequence ID" value="XM_027754120.1"/>
</dbReference>
<sequence>MGRPFEDVIPSSHIYHHCWRNIAHSPLSNIVDITHDVEPAHSTMNNTPEERYAAHALYSLQAFNHTQPVPTIRRKAYTVVAPNLPEGHCKTSFTVQGATPDDVTAEILGADMASPIQRHFPVLEFIEKVWKYSPEKLADILHGRKIRIPIRSYVDYWTKLRQHQSSAMKVFTTLLTDILYQISGTGACVIPAEFHHKQSASGYGGSPPDISWTTVDDVREQRWTWTISCVEVDLSTFRQFISKHSYHKLSTNKWKAVPQEDSCSPSSRPIQPQAERAFLRV</sequence>
<accession>A0A401GA16</accession>
<name>A0A401GA16_9APHY</name>